<comment type="caution">
    <text evidence="2">The sequence shown here is derived from an EMBL/GenBank/DDBJ whole genome shotgun (WGS) entry which is preliminary data.</text>
</comment>
<feature type="non-terminal residue" evidence="2">
    <location>
        <position position="81"/>
    </location>
</feature>
<dbReference type="Gene3D" id="3.10.129.10">
    <property type="entry name" value="Hotdog Thioesterase"/>
    <property type="match status" value="1"/>
</dbReference>
<protein>
    <submittedName>
        <fullName evidence="2">Acyl-[acyl-carrier-protein] thioesterase</fullName>
    </submittedName>
</protein>
<proteinExistence type="predicted"/>
<dbReference type="CDD" id="cd00586">
    <property type="entry name" value="4HBT"/>
    <property type="match status" value="1"/>
</dbReference>
<dbReference type="SUPFAM" id="SSF54637">
    <property type="entry name" value="Thioesterase/thiol ester dehydrase-isomerase"/>
    <property type="match status" value="1"/>
</dbReference>
<evidence type="ECO:0000313" key="2">
    <source>
        <dbReference type="EMBL" id="MBD4336446.1"/>
    </source>
</evidence>
<dbReference type="InterPro" id="IPR002864">
    <property type="entry name" value="Acyl-ACP_thioesterase_NHD"/>
</dbReference>
<feature type="non-terminal residue" evidence="2">
    <location>
        <position position="1"/>
    </location>
</feature>
<dbReference type="GO" id="GO:0006633">
    <property type="term" value="P:fatty acid biosynthetic process"/>
    <property type="evidence" value="ECO:0007669"/>
    <property type="project" value="InterPro"/>
</dbReference>
<feature type="domain" description="Acyl-ACP thioesterase N-terminal hotdog" evidence="1">
    <location>
        <begin position="2"/>
        <end position="80"/>
    </location>
</feature>
<dbReference type="EMBL" id="JAABFR010000759">
    <property type="protein sequence ID" value="MBD4336446.1"/>
    <property type="molecule type" value="Genomic_DNA"/>
</dbReference>
<organism evidence="2 3">
    <name type="scientific">Xanthomonas citri pv. citri</name>
    <dbReference type="NCBI Taxonomy" id="611301"/>
    <lineage>
        <taxon>Bacteria</taxon>
        <taxon>Pseudomonadati</taxon>
        <taxon>Pseudomonadota</taxon>
        <taxon>Gammaproteobacteria</taxon>
        <taxon>Lysobacterales</taxon>
        <taxon>Lysobacteraceae</taxon>
        <taxon>Xanthomonas</taxon>
    </lineage>
</organism>
<gene>
    <name evidence="2" type="ORF">GUH15_10345</name>
</gene>
<dbReference type="AlphaFoldDB" id="A0A8I0L6T0"/>
<name>A0A8I0L6T0_XANCI</name>
<evidence type="ECO:0000313" key="3">
    <source>
        <dbReference type="Proteomes" id="UP000653002"/>
    </source>
</evidence>
<dbReference type="InterPro" id="IPR029069">
    <property type="entry name" value="HotDog_dom_sf"/>
</dbReference>
<sequence>RQQMTLPAIINYFQDCSTFQSESLGLGIDHCAERNCAWILSSWQVLIDRYPRLGEEIQISTWASGFNKFLGDRNFCMQDKD</sequence>
<dbReference type="GO" id="GO:0016790">
    <property type="term" value="F:thiolester hydrolase activity"/>
    <property type="evidence" value="ECO:0007669"/>
    <property type="project" value="InterPro"/>
</dbReference>
<evidence type="ECO:0000259" key="1">
    <source>
        <dbReference type="Pfam" id="PF01643"/>
    </source>
</evidence>
<reference evidence="2" key="1">
    <citation type="submission" date="2020-01" db="EMBL/GenBank/DDBJ databases">
        <authorList>
            <person name="Richard D."/>
        </authorList>
    </citation>
    <scope>NUCLEOTIDE SEQUENCE</scope>
    <source>
        <strain evidence="2">JP541</strain>
    </source>
</reference>
<accession>A0A8I0L6T0</accession>
<dbReference type="Pfam" id="PF01643">
    <property type="entry name" value="Acyl-ACP_TE"/>
    <property type="match status" value="1"/>
</dbReference>
<dbReference type="Proteomes" id="UP000653002">
    <property type="component" value="Unassembled WGS sequence"/>
</dbReference>